<proteinExistence type="predicted"/>
<accession>A0ACB8E0P8</accession>
<dbReference type="Proteomes" id="UP000821865">
    <property type="component" value="Chromosome 1"/>
</dbReference>
<reference evidence="1" key="1">
    <citation type="submission" date="2020-05" db="EMBL/GenBank/DDBJ databases">
        <title>Large-scale comparative analyses of tick genomes elucidate their genetic diversity and vector capacities.</title>
        <authorList>
            <person name="Jia N."/>
            <person name="Wang J."/>
            <person name="Shi W."/>
            <person name="Du L."/>
            <person name="Sun Y."/>
            <person name="Zhan W."/>
            <person name="Jiang J."/>
            <person name="Wang Q."/>
            <person name="Zhang B."/>
            <person name="Ji P."/>
            <person name="Sakyi L.B."/>
            <person name="Cui X."/>
            <person name="Yuan T."/>
            <person name="Jiang B."/>
            <person name="Yang W."/>
            <person name="Lam T.T.-Y."/>
            <person name="Chang Q."/>
            <person name="Ding S."/>
            <person name="Wang X."/>
            <person name="Zhu J."/>
            <person name="Ruan X."/>
            <person name="Zhao L."/>
            <person name="Wei J."/>
            <person name="Que T."/>
            <person name="Du C."/>
            <person name="Cheng J."/>
            <person name="Dai P."/>
            <person name="Han X."/>
            <person name="Huang E."/>
            <person name="Gao Y."/>
            <person name="Liu J."/>
            <person name="Shao H."/>
            <person name="Ye R."/>
            <person name="Li L."/>
            <person name="Wei W."/>
            <person name="Wang X."/>
            <person name="Wang C."/>
            <person name="Yang T."/>
            <person name="Huo Q."/>
            <person name="Li W."/>
            <person name="Guo W."/>
            <person name="Chen H."/>
            <person name="Zhou L."/>
            <person name="Ni X."/>
            <person name="Tian J."/>
            <person name="Zhou Y."/>
            <person name="Sheng Y."/>
            <person name="Liu T."/>
            <person name="Pan Y."/>
            <person name="Xia L."/>
            <person name="Li J."/>
            <person name="Zhao F."/>
            <person name="Cao W."/>
        </authorList>
    </citation>
    <scope>NUCLEOTIDE SEQUENCE</scope>
    <source>
        <strain evidence="1">Dsil-2018</strain>
    </source>
</reference>
<comment type="caution">
    <text evidence="1">The sequence shown here is derived from an EMBL/GenBank/DDBJ whole genome shotgun (WGS) entry which is preliminary data.</text>
</comment>
<sequence length="785" mass="87863">MAAADSDCRTLTHFAMECVKDHVNSCTDVEVLRSNITNDDDASRWVEEYGLKTNTSWVVDFAQPTAKCQRMVFHKIWRCKECKRNKSSGMPAVHCPAKIDLKIKKVNRNTKRNDAFLRGEKPLPAVIKLFHHSSHSHSTAAAEALRRLAPTSQTKQAFLEYFNNGMSPAEAIRLHESKLVVQENGYALVANSAVNPVPSAIYYWHKLWREENFGRDIDPLLKIAEKMPLYAKEGLDVKLGRSEDGQFWVVLVVTPIMKRTQELSAASEIIFIDSTSSCDASHSTLTVLLTATNAGAVPVAVLIHNSQSAECYRTAFTLLKENYPTCFGGLSYPQAFMTDNSAAEKAALQAVWPQGTQLLCFFHVAQAEWRWLTAARNNIGKEQRKSLMSAFRQIMYADSTEKLESAIKNFRESSHTSYLSRVEAFLDRKEEWVLLFRSKLTTRGHNTNNFAEASIRILKDIVLSRTKAFNAVALVESISEVWELYFKSRILKHAHNRVPTHQLLYDSLLKKTPEGAQASVVSLGDNCFLVPSFQKNGEIYDVCGDIGTCTCRAGCTGAFCKHQALVHKHFGGIFPNCPALTITDRHELGRLALGDLCPGIEFFSNFCDTNEVQSEHGPALQQEMCPANANESEERADPPAVLGREVCPTSGLEQQDSQDVDNNLEALFEQMRQIHAEEKGNETYRRHLLSGTKRLKRLQEQKRGIGAMMAMDAALGLELRRGRCIKVQPTATSRRRPGVTRGSKRVAAGRPPSGPSPKRAKKRRHVLQQSVDDNIPHVKLHGYGH</sequence>
<evidence type="ECO:0000313" key="2">
    <source>
        <dbReference type="Proteomes" id="UP000821865"/>
    </source>
</evidence>
<dbReference type="EMBL" id="CM023470">
    <property type="protein sequence ID" value="KAH7980096.1"/>
    <property type="molecule type" value="Genomic_DNA"/>
</dbReference>
<organism evidence="1 2">
    <name type="scientific">Dermacentor silvarum</name>
    <name type="common">Tick</name>
    <dbReference type="NCBI Taxonomy" id="543639"/>
    <lineage>
        <taxon>Eukaryota</taxon>
        <taxon>Metazoa</taxon>
        <taxon>Ecdysozoa</taxon>
        <taxon>Arthropoda</taxon>
        <taxon>Chelicerata</taxon>
        <taxon>Arachnida</taxon>
        <taxon>Acari</taxon>
        <taxon>Parasitiformes</taxon>
        <taxon>Ixodida</taxon>
        <taxon>Ixodoidea</taxon>
        <taxon>Ixodidae</taxon>
        <taxon>Rhipicephalinae</taxon>
        <taxon>Dermacentor</taxon>
    </lineage>
</organism>
<keyword evidence="2" id="KW-1185">Reference proteome</keyword>
<gene>
    <name evidence="1" type="ORF">HPB49_013025</name>
</gene>
<protein>
    <submittedName>
        <fullName evidence="1">Uncharacterized protein</fullName>
    </submittedName>
</protein>
<evidence type="ECO:0000313" key="1">
    <source>
        <dbReference type="EMBL" id="KAH7980096.1"/>
    </source>
</evidence>
<name>A0ACB8E0P8_DERSI</name>